<protein>
    <recommendedName>
        <fullName evidence="4">VWFD domain-containing protein</fullName>
    </recommendedName>
</protein>
<dbReference type="EMBL" id="KB932214">
    <property type="protein sequence ID" value="KCV67719.1"/>
    <property type="molecule type" value="Genomic_DNA"/>
</dbReference>
<evidence type="ECO:0000313" key="3">
    <source>
        <dbReference type="Proteomes" id="UP000030693"/>
    </source>
</evidence>
<reference evidence="2" key="1">
    <citation type="submission" date="2013-04" db="EMBL/GenBank/DDBJ databases">
        <title>The Genome Sequence of Fonticula alba ATCC 38817.</title>
        <authorList>
            <consortium name="The Broad Institute Genomics Platform"/>
            <person name="Russ C."/>
            <person name="Cuomo C."/>
            <person name="Burger G."/>
            <person name="Gray M.W."/>
            <person name="Holland P.W.H."/>
            <person name="King N."/>
            <person name="Lang F.B.F."/>
            <person name="Roger A.J."/>
            <person name="Ruiz-Trillo I."/>
            <person name="Brown M."/>
            <person name="Walker B."/>
            <person name="Young S."/>
            <person name="Zeng Q."/>
            <person name="Gargeya S."/>
            <person name="Fitzgerald M."/>
            <person name="Haas B."/>
            <person name="Abouelleil A."/>
            <person name="Allen A.W."/>
            <person name="Alvarado L."/>
            <person name="Arachchi H.M."/>
            <person name="Berlin A.M."/>
            <person name="Chapman S.B."/>
            <person name="Gainer-Dewar J."/>
            <person name="Goldberg J."/>
            <person name="Griggs A."/>
            <person name="Gujja S."/>
            <person name="Hansen M."/>
            <person name="Howarth C."/>
            <person name="Imamovic A."/>
            <person name="Ireland A."/>
            <person name="Larimer J."/>
            <person name="McCowan C."/>
            <person name="Murphy C."/>
            <person name="Pearson M."/>
            <person name="Poon T.W."/>
            <person name="Priest M."/>
            <person name="Roberts A."/>
            <person name="Saif S."/>
            <person name="Shea T."/>
            <person name="Sisk P."/>
            <person name="Sykes S."/>
            <person name="Wortman J."/>
            <person name="Nusbaum C."/>
            <person name="Birren B."/>
        </authorList>
    </citation>
    <scope>NUCLEOTIDE SEQUENCE [LARGE SCALE GENOMIC DNA]</scope>
    <source>
        <strain evidence="2">ATCC 38817</strain>
    </source>
</reference>
<organism evidence="2">
    <name type="scientific">Fonticula alba</name>
    <name type="common">Slime mold</name>
    <dbReference type="NCBI Taxonomy" id="691883"/>
    <lineage>
        <taxon>Eukaryota</taxon>
        <taxon>Rotosphaerida</taxon>
        <taxon>Fonticulaceae</taxon>
        <taxon>Fonticula</taxon>
    </lineage>
</organism>
<evidence type="ECO:0008006" key="4">
    <source>
        <dbReference type="Google" id="ProtNLM"/>
    </source>
</evidence>
<dbReference type="PANTHER" id="PTHR31656">
    <property type="entry name" value="ROOT CAP DOMAIN-CONTAINING PROTEIN"/>
    <property type="match status" value="1"/>
</dbReference>
<evidence type="ECO:0000313" key="2">
    <source>
        <dbReference type="EMBL" id="KCV67719.1"/>
    </source>
</evidence>
<sequence length="437" mass="46681">MTNSQHGQGPMTRLAATGLLLALGTLLAPLAGAAPVPQGQEAPANAAAMATGHDQAGVTVADAADVAADPAIMMPAIGAPPLDETAATEPAAPGGPGHRVPRELTCKCPRRVRCFQTVSDCRSGRNVKVLSDPRQCIFNASPIYQCEGEEPARCRTIDNCQPVEQGSGKQDPHMKGFNGADYYFGGHAGRVYSIVSDRDFALNAQFTRLDALQGTYMNRLGMRVGRDIVAFHPHFGVFVNGDKLAARGRRPYALDEGRAHLLVDHLDGTHRLTLKTDTWQVSGRAVIESGRATMADAYINVGVSLHARPVNPHGILGQTALFMVDSRYPSHVARGFRVEGEEDDYEVHDGLFGTRHRFNRFVEVSTPADSAGSATRVPGGLSITERRTADRLRLRAPGGGHESALESAARRGLVALGTVSEAVLREAAARMAEEETP</sequence>
<feature type="signal peptide" evidence="1">
    <location>
        <begin position="1"/>
        <end position="33"/>
    </location>
</feature>
<accession>A0A058Z0B9</accession>
<dbReference type="GeneID" id="20530552"/>
<dbReference type="AlphaFoldDB" id="A0A058Z0B9"/>
<name>A0A058Z0B9_FONAL</name>
<keyword evidence="3" id="KW-1185">Reference proteome</keyword>
<proteinExistence type="predicted"/>
<evidence type="ECO:0000256" key="1">
    <source>
        <dbReference type="SAM" id="SignalP"/>
    </source>
</evidence>
<dbReference type="OrthoDB" id="2012063at2759"/>
<dbReference type="RefSeq" id="XP_009497903.1">
    <property type="nucleotide sequence ID" value="XM_009499628.1"/>
</dbReference>
<keyword evidence="1" id="KW-0732">Signal</keyword>
<dbReference type="Proteomes" id="UP000030693">
    <property type="component" value="Unassembled WGS sequence"/>
</dbReference>
<feature type="chain" id="PRO_5001566115" description="VWFD domain-containing protein" evidence="1">
    <location>
        <begin position="34"/>
        <end position="437"/>
    </location>
</feature>
<gene>
    <name evidence="2" type="ORF">H696_05827</name>
</gene>